<feature type="domain" description="PPM-type phosphatase" evidence="11">
    <location>
        <begin position="23"/>
        <end position="518"/>
    </location>
</feature>
<comment type="caution">
    <text evidence="12">The sequence shown here is derived from an EMBL/GenBank/DDBJ whole genome shotgun (WGS) entry which is preliminary data.</text>
</comment>
<dbReference type="SMART" id="SM00332">
    <property type="entry name" value="PP2Cc"/>
    <property type="match status" value="1"/>
</dbReference>
<feature type="compositionally biased region" description="Polar residues" evidence="10">
    <location>
        <begin position="275"/>
        <end position="285"/>
    </location>
</feature>
<dbReference type="AlphaFoldDB" id="A0AAW1PIX5"/>
<evidence type="ECO:0000256" key="6">
    <source>
        <dbReference type="ARBA" id="ARBA00022842"/>
    </source>
</evidence>
<comment type="cofactor">
    <cofactor evidence="2">
        <name>Mg(2+)</name>
        <dbReference type="ChEBI" id="CHEBI:18420"/>
    </cofactor>
</comment>
<evidence type="ECO:0000256" key="1">
    <source>
        <dbReference type="ARBA" id="ARBA00001936"/>
    </source>
</evidence>
<comment type="cofactor">
    <cofactor evidence="1">
        <name>Mn(2+)</name>
        <dbReference type="ChEBI" id="CHEBI:29035"/>
    </cofactor>
</comment>
<dbReference type="EMBL" id="JALJOR010000011">
    <property type="protein sequence ID" value="KAK9808817.1"/>
    <property type="molecule type" value="Genomic_DNA"/>
</dbReference>
<keyword evidence="4" id="KW-0479">Metal-binding</keyword>
<dbReference type="Proteomes" id="UP001489004">
    <property type="component" value="Unassembled WGS sequence"/>
</dbReference>
<dbReference type="InterPro" id="IPR015655">
    <property type="entry name" value="PP2C"/>
</dbReference>
<reference evidence="12 13" key="1">
    <citation type="journal article" date="2024" name="Nat. Commun.">
        <title>Phylogenomics reveals the evolutionary origins of lichenization in chlorophyte algae.</title>
        <authorList>
            <person name="Puginier C."/>
            <person name="Libourel C."/>
            <person name="Otte J."/>
            <person name="Skaloud P."/>
            <person name="Haon M."/>
            <person name="Grisel S."/>
            <person name="Petersen M."/>
            <person name="Berrin J.G."/>
            <person name="Delaux P.M."/>
            <person name="Dal Grande F."/>
            <person name="Keller J."/>
        </authorList>
    </citation>
    <scope>NUCLEOTIDE SEQUENCE [LARGE SCALE GENOMIC DNA]</scope>
    <source>
        <strain evidence="12 13">SAG 2043</strain>
    </source>
</reference>
<dbReference type="Gene3D" id="3.60.40.10">
    <property type="entry name" value="PPM-type phosphatase domain"/>
    <property type="match status" value="2"/>
</dbReference>
<dbReference type="EC" id="3.1.3.16" evidence="3"/>
<feature type="compositionally biased region" description="Basic and acidic residues" evidence="10">
    <location>
        <begin position="236"/>
        <end position="253"/>
    </location>
</feature>
<dbReference type="Pfam" id="PF00481">
    <property type="entry name" value="PP2C"/>
    <property type="match status" value="2"/>
</dbReference>
<dbReference type="SUPFAM" id="SSF81606">
    <property type="entry name" value="PP2C-like"/>
    <property type="match status" value="1"/>
</dbReference>
<evidence type="ECO:0000256" key="3">
    <source>
        <dbReference type="ARBA" id="ARBA00013081"/>
    </source>
</evidence>
<keyword evidence="7 9" id="KW-0904">Protein phosphatase</keyword>
<protein>
    <recommendedName>
        <fullName evidence="3">protein-serine/threonine phosphatase</fullName>
        <ecNumber evidence="3">3.1.3.16</ecNumber>
    </recommendedName>
</protein>
<organism evidence="12 13">
    <name type="scientific">[Myrmecia] bisecta</name>
    <dbReference type="NCBI Taxonomy" id="41462"/>
    <lineage>
        <taxon>Eukaryota</taxon>
        <taxon>Viridiplantae</taxon>
        <taxon>Chlorophyta</taxon>
        <taxon>core chlorophytes</taxon>
        <taxon>Trebouxiophyceae</taxon>
        <taxon>Trebouxiales</taxon>
        <taxon>Trebouxiaceae</taxon>
        <taxon>Myrmecia</taxon>
    </lineage>
</organism>
<dbReference type="CDD" id="cd00143">
    <property type="entry name" value="PP2Cc"/>
    <property type="match status" value="2"/>
</dbReference>
<dbReference type="InterPro" id="IPR001932">
    <property type="entry name" value="PPM-type_phosphatase-like_dom"/>
</dbReference>
<evidence type="ECO:0000256" key="8">
    <source>
        <dbReference type="ARBA" id="ARBA00023211"/>
    </source>
</evidence>
<comment type="similarity">
    <text evidence="9">Belongs to the PP2C family.</text>
</comment>
<evidence type="ECO:0000256" key="9">
    <source>
        <dbReference type="RuleBase" id="RU003465"/>
    </source>
</evidence>
<feature type="compositionally biased region" description="Acidic residues" evidence="10">
    <location>
        <begin position="200"/>
        <end position="219"/>
    </location>
</feature>
<proteinExistence type="inferred from homology"/>
<gene>
    <name evidence="12" type="ORF">WJX72_004207</name>
</gene>
<sequence>MGGYLSQPVTTKESEEGENDTYKYGVSAMQGWRTEMEDAHSVALDLDDASGAALFGVFDGHGGKSVAKFCAKYLANELTKTEAFRQGDVEHALTEVYLKMDELLVREEFRPELNELAGQSEPSDDSNSNTMLVDEAHLPDVLKKALETARQRAQAKMEDLRRSKRGESGSGKVHGDEDPDDPDFDPEAMVEVEFAKILDEADSSDEEGVEESGEDDDPLDKDKGGEESRGEEEADPPDKGKGVDRSRGEEGDGGHSLNGLELEERGKRPSGKGIASSSPSRNSNGKRARASDPGADEATETKVAPNGDVVAEPQDSSSDEEAGEDTLRGRMKAHTAAQKRKYLGPSAGCTAVVAVVKDNVLTVANAGDSRCVFSRRGEAVAMTEDHKPTQDEERQRIMKAGGFVADGRINGSLNLSRALGDMEYKQSTELPPAEQMVTAVPEVRRAVLDEGDEFLLLACDGIWDVLTNQEAITFVRERLVKGESPKQICEAVCDRCLALNTDGCGKGCDNILMGPLLRKLSQLHLLPKRGKGTSRRR</sequence>
<dbReference type="InterPro" id="IPR000222">
    <property type="entry name" value="PP2C_BS"/>
</dbReference>
<dbReference type="GO" id="GO:0046872">
    <property type="term" value="F:metal ion binding"/>
    <property type="evidence" value="ECO:0007669"/>
    <property type="project" value="UniProtKB-KW"/>
</dbReference>
<evidence type="ECO:0000256" key="10">
    <source>
        <dbReference type="SAM" id="MobiDB-lite"/>
    </source>
</evidence>
<evidence type="ECO:0000259" key="11">
    <source>
        <dbReference type="PROSITE" id="PS51746"/>
    </source>
</evidence>
<name>A0AAW1PIX5_9CHLO</name>
<accession>A0AAW1PIX5</accession>
<dbReference type="PROSITE" id="PS01032">
    <property type="entry name" value="PPM_1"/>
    <property type="match status" value="1"/>
</dbReference>
<feature type="region of interest" description="Disordered" evidence="10">
    <location>
        <begin position="1"/>
        <end position="20"/>
    </location>
</feature>
<evidence type="ECO:0000256" key="2">
    <source>
        <dbReference type="ARBA" id="ARBA00001946"/>
    </source>
</evidence>
<dbReference type="PANTHER" id="PTHR13832:SF840">
    <property type="entry name" value="PROTEIN PHOSPHATASE 2C 60-RELATED"/>
    <property type="match status" value="1"/>
</dbReference>
<keyword evidence="13" id="KW-1185">Reference proteome</keyword>
<evidence type="ECO:0000256" key="7">
    <source>
        <dbReference type="ARBA" id="ARBA00022912"/>
    </source>
</evidence>
<keyword evidence="6" id="KW-0460">Magnesium</keyword>
<keyword evidence="8" id="KW-0464">Manganese</keyword>
<evidence type="ECO:0000313" key="13">
    <source>
        <dbReference type="Proteomes" id="UP001489004"/>
    </source>
</evidence>
<evidence type="ECO:0000313" key="12">
    <source>
        <dbReference type="EMBL" id="KAK9808817.1"/>
    </source>
</evidence>
<dbReference type="PANTHER" id="PTHR13832">
    <property type="entry name" value="PROTEIN PHOSPHATASE 2C"/>
    <property type="match status" value="1"/>
</dbReference>
<evidence type="ECO:0000256" key="4">
    <source>
        <dbReference type="ARBA" id="ARBA00022723"/>
    </source>
</evidence>
<feature type="compositionally biased region" description="Acidic residues" evidence="10">
    <location>
        <begin position="177"/>
        <end position="190"/>
    </location>
</feature>
<evidence type="ECO:0000256" key="5">
    <source>
        <dbReference type="ARBA" id="ARBA00022801"/>
    </source>
</evidence>
<keyword evidence="5 9" id="KW-0378">Hydrolase</keyword>
<feature type="compositionally biased region" description="Basic and acidic residues" evidence="10">
    <location>
        <begin position="148"/>
        <end position="167"/>
    </location>
</feature>
<dbReference type="InterPro" id="IPR036457">
    <property type="entry name" value="PPM-type-like_dom_sf"/>
</dbReference>
<dbReference type="PROSITE" id="PS51746">
    <property type="entry name" value="PPM_2"/>
    <property type="match status" value="1"/>
</dbReference>
<feature type="region of interest" description="Disordered" evidence="10">
    <location>
        <begin position="148"/>
        <end position="333"/>
    </location>
</feature>
<dbReference type="GO" id="GO:0004722">
    <property type="term" value="F:protein serine/threonine phosphatase activity"/>
    <property type="evidence" value="ECO:0007669"/>
    <property type="project" value="UniProtKB-EC"/>
</dbReference>